<dbReference type="KEGG" id="mmag:MMAD_15680"/>
<feature type="domain" description="Histidine kinase/HSP90-like ATPase" evidence="6">
    <location>
        <begin position="313"/>
        <end position="393"/>
    </location>
</feature>
<feature type="transmembrane region" description="Helical" evidence="5">
    <location>
        <begin position="177"/>
        <end position="199"/>
    </location>
</feature>
<evidence type="ECO:0000313" key="8">
    <source>
        <dbReference type="Proteomes" id="UP000466517"/>
    </source>
</evidence>
<keyword evidence="8" id="KW-1185">Reference proteome</keyword>
<evidence type="ECO:0000256" key="5">
    <source>
        <dbReference type="SAM" id="Phobius"/>
    </source>
</evidence>
<gene>
    <name evidence="7" type="ORF">MMAD_15680</name>
</gene>
<keyword evidence="2" id="KW-0418">Kinase</keyword>
<keyword evidence="1" id="KW-0808">Transferase</keyword>
<evidence type="ECO:0000259" key="6">
    <source>
        <dbReference type="Pfam" id="PF02518"/>
    </source>
</evidence>
<dbReference type="AlphaFoldDB" id="A0A7I7XDZ1"/>
<proteinExistence type="predicted"/>
<evidence type="ECO:0000256" key="3">
    <source>
        <dbReference type="ARBA" id="ARBA00023012"/>
    </source>
</evidence>
<keyword evidence="3" id="KW-0902">Two-component regulatory system</keyword>
<keyword evidence="5" id="KW-0812">Transmembrane</keyword>
<feature type="region of interest" description="Disordered" evidence="4">
    <location>
        <begin position="762"/>
        <end position="782"/>
    </location>
</feature>
<accession>A0A7I7XDZ1</accession>
<evidence type="ECO:0000256" key="1">
    <source>
        <dbReference type="ARBA" id="ARBA00022679"/>
    </source>
</evidence>
<feature type="transmembrane region" description="Helical" evidence="5">
    <location>
        <begin position="551"/>
        <end position="572"/>
    </location>
</feature>
<feature type="transmembrane region" description="Helical" evidence="5">
    <location>
        <begin position="417"/>
        <end position="434"/>
    </location>
</feature>
<feature type="transmembrane region" description="Helical" evidence="5">
    <location>
        <begin position="121"/>
        <end position="142"/>
    </location>
</feature>
<organism evidence="7 8">
    <name type="scientific">Mycolicibacterium madagascariense</name>
    <dbReference type="NCBI Taxonomy" id="212765"/>
    <lineage>
        <taxon>Bacteria</taxon>
        <taxon>Bacillati</taxon>
        <taxon>Actinomycetota</taxon>
        <taxon>Actinomycetes</taxon>
        <taxon>Mycobacteriales</taxon>
        <taxon>Mycobacteriaceae</taxon>
        <taxon>Mycolicibacterium</taxon>
    </lineage>
</organism>
<feature type="transmembrane region" description="Helical" evidence="5">
    <location>
        <begin position="95"/>
        <end position="115"/>
    </location>
</feature>
<dbReference type="InterPro" id="IPR050482">
    <property type="entry name" value="Sensor_HK_TwoCompSys"/>
</dbReference>
<dbReference type="Gene3D" id="3.30.565.10">
    <property type="entry name" value="Histidine kinase-like ATPase, C-terminal domain"/>
    <property type="match status" value="1"/>
</dbReference>
<evidence type="ECO:0000256" key="2">
    <source>
        <dbReference type="ARBA" id="ARBA00022777"/>
    </source>
</evidence>
<dbReference type="Pfam" id="PF02518">
    <property type="entry name" value="HATPase_c"/>
    <property type="match status" value="1"/>
</dbReference>
<dbReference type="CDD" id="cd16917">
    <property type="entry name" value="HATPase_UhpB-NarQ-NarX-like"/>
    <property type="match status" value="1"/>
</dbReference>
<dbReference type="InterPro" id="IPR036890">
    <property type="entry name" value="HATPase_C_sf"/>
</dbReference>
<keyword evidence="5" id="KW-0472">Membrane</keyword>
<dbReference type="GO" id="GO:0016301">
    <property type="term" value="F:kinase activity"/>
    <property type="evidence" value="ECO:0007669"/>
    <property type="project" value="UniProtKB-KW"/>
</dbReference>
<feature type="transmembrane region" description="Helical" evidence="5">
    <location>
        <begin position="149"/>
        <end position="171"/>
    </location>
</feature>
<dbReference type="Proteomes" id="UP000466517">
    <property type="component" value="Chromosome"/>
</dbReference>
<dbReference type="InterPro" id="IPR003594">
    <property type="entry name" value="HATPase_dom"/>
</dbReference>
<dbReference type="GO" id="GO:0000160">
    <property type="term" value="P:phosphorelay signal transduction system"/>
    <property type="evidence" value="ECO:0007669"/>
    <property type="project" value="UniProtKB-KW"/>
</dbReference>
<dbReference type="SUPFAM" id="SSF55874">
    <property type="entry name" value="ATPase domain of HSP90 chaperone/DNA topoisomerase II/histidine kinase"/>
    <property type="match status" value="1"/>
</dbReference>
<dbReference type="PANTHER" id="PTHR24421:SF58">
    <property type="entry name" value="SIGNAL TRANSDUCTION HISTIDINE-PROTEIN KINASE_PHOSPHATASE UHPB"/>
    <property type="match status" value="1"/>
</dbReference>
<feature type="transmembrane region" description="Helical" evidence="5">
    <location>
        <begin position="522"/>
        <end position="539"/>
    </location>
</feature>
<feature type="transmembrane region" description="Helical" evidence="5">
    <location>
        <begin position="446"/>
        <end position="466"/>
    </location>
</feature>
<evidence type="ECO:0000313" key="7">
    <source>
        <dbReference type="EMBL" id="BBZ27273.1"/>
    </source>
</evidence>
<sequence>MGEPRDGEPPGVGTSPVGGWLADADVGPRHDVSQRHLVSRAANIGLAMRHTANLLVAVVALADPDSAARLPGQLLLIALGLWAIHRLATRSHSSLATAIDVAFTVAVCLGIPLLVADPRFYLSNCAPIAVAGTAVIGFTVGLPIRVSIVVASIIAASYATGAAAVIGWPHVHEVFNLYYFGLQWATCALIRLAELRVALAVDAARARRQHADVTQRVAEAVRDYDREQLRLLHDTVASTLLLVGQGSPLSPERLARQARRDLEMLGDPQPESSEPMNVVAALRDLSPQYATPMRCTGVESLWVDAEIGHCVVAVIREALNNVDRHARAGIVTLDVVPHRIVITDDGRGFDPTAAAPGYGISHSMTARMHTIGGSTAVTSSVGHGTTVTLTWPNPEEPRRLTDAVGDPDRLIERTRTGYALALTAYAVLSLASMAPPSLSATAHPGWQLTLAASAAVITLSAIGFTLRKRSSPALLPGALVVIALAQTVLLPPTVLGGQAQWSQAAIGWCVLPFVLRYPVRHAAAWLVSVWVIVGAYTFLRSPSAHTAVNLGLGTASILAVQLFALLFSGLVADAAADAHDELTAQTELVARQHITSALRIEYRRRYANLLANVRPLLEAWRERTPVDPAMRHRAQVESRRLRVLFSQSAVFDHPLLAQLRSAIDAADQRGIDVSVDVQGALPSVTEADARDIAAPLGAALAVTRSSARVTVLALDDVVLASIVCDHVEDADVSALQTSTSDDVDVVGAGETVWVTVRHRLRGGETRPDDHTRSAEAVDLHHR</sequence>
<reference evidence="7 8" key="1">
    <citation type="journal article" date="2019" name="Emerg. Microbes Infect.">
        <title>Comprehensive subspecies identification of 175 nontuberculous mycobacteria species based on 7547 genomic profiles.</title>
        <authorList>
            <person name="Matsumoto Y."/>
            <person name="Kinjo T."/>
            <person name="Motooka D."/>
            <person name="Nabeya D."/>
            <person name="Jung N."/>
            <person name="Uechi K."/>
            <person name="Horii T."/>
            <person name="Iida T."/>
            <person name="Fujita J."/>
            <person name="Nakamura S."/>
        </authorList>
    </citation>
    <scope>NUCLEOTIDE SEQUENCE [LARGE SCALE GENOMIC DNA]</scope>
    <source>
        <strain evidence="7 8">JCM 13574</strain>
    </source>
</reference>
<protein>
    <recommendedName>
        <fullName evidence="6">Histidine kinase/HSP90-like ATPase domain-containing protein</fullName>
    </recommendedName>
</protein>
<keyword evidence="5" id="KW-1133">Transmembrane helix</keyword>
<evidence type="ECO:0000256" key="4">
    <source>
        <dbReference type="SAM" id="MobiDB-lite"/>
    </source>
</evidence>
<name>A0A7I7XDZ1_9MYCO</name>
<feature type="transmembrane region" description="Helical" evidence="5">
    <location>
        <begin position="473"/>
        <end position="492"/>
    </location>
</feature>
<dbReference type="EMBL" id="AP022610">
    <property type="protein sequence ID" value="BBZ27273.1"/>
    <property type="molecule type" value="Genomic_DNA"/>
</dbReference>
<dbReference type="PANTHER" id="PTHR24421">
    <property type="entry name" value="NITRATE/NITRITE SENSOR PROTEIN NARX-RELATED"/>
    <property type="match status" value="1"/>
</dbReference>